<dbReference type="PANTHER" id="PTHR32361:SF9">
    <property type="entry name" value="FERRIC REDUCTASE TRANSMEMBRANE COMPONENT 3-RELATED"/>
    <property type="match status" value="1"/>
</dbReference>
<dbReference type="GO" id="GO:0000293">
    <property type="term" value="F:ferric-chelate reductase activity"/>
    <property type="evidence" value="ECO:0007669"/>
    <property type="project" value="TreeGrafter"/>
</dbReference>
<dbReference type="GO" id="GO:0006826">
    <property type="term" value="P:iron ion transport"/>
    <property type="evidence" value="ECO:0007669"/>
    <property type="project" value="TreeGrafter"/>
</dbReference>
<dbReference type="SFLD" id="SFLDS00052">
    <property type="entry name" value="Ferric_Reductase_Domain"/>
    <property type="match status" value="1"/>
</dbReference>
<dbReference type="Gene3D" id="3.40.50.80">
    <property type="entry name" value="Nucleotide-binding domain of ferredoxin-NADP reductase (FNR) module"/>
    <property type="match status" value="1"/>
</dbReference>
<dbReference type="RefSeq" id="XP_052948382.1">
    <property type="nucleotide sequence ID" value="XM_053086675.1"/>
</dbReference>
<dbReference type="InterPro" id="IPR051410">
    <property type="entry name" value="Ferric/Cupric_Reductase"/>
</dbReference>
<evidence type="ECO:0000313" key="12">
    <source>
        <dbReference type="Proteomes" id="UP001164286"/>
    </source>
</evidence>
<keyword evidence="3 8" id="KW-0812">Transmembrane</keyword>
<accession>A0AA38HDB2</accession>
<keyword evidence="2" id="KW-0813">Transport</keyword>
<organism evidence="11 12">
    <name type="scientific">Dioszegia hungarica</name>
    <dbReference type="NCBI Taxonomy" id="4972"/>
    <lineage>
        <taxon>Eukaryota</taxon>
        <taxon>Fungi</taxon>
        <taxon>Dikarya</taxon>
        <taxon>Basidiomycota</taxon>
        <taxon>Agaricomycotina</taxon>
        <taxon>Tremellomycetes</taxon>
        <taxon>Tremellales</taxon>
        <taxon>Bulleribasidiaceae</taxon>
        <taxon>Dioszegia</taxon>
    </lineage>
</organism>
<evidence type="ECO:0000259" key="10">
    <source>
        <dbReference type="PROSITE" id="PS51384"/>
    </source>
</evidence>
<feature type="transmembrane region" description="Helical" evidence="8">
    <location>
        <begin position="161"/>
        <end position="184"/>
    </location>
</feature>
<dbReference type="EMBL" id="JAKWFO010000003">
    <property type="protein sequence ID" value="KAI9638605.1"/>
    <property type="molecule type" value="Genomic_DNA"/>
</dbReference>
<evidence type="ECO:0000256" key="4">
    <source>
        <dbReference type="ARBA" id="ARBA00022989"/>
    </source>
</evidence>
<keyword evidence="9" id="KW-0732">Signal</keyword>
<evidence type="ECO:0000313" key="11">
    <source>
        <dbReference type="EMBL" id="KAI9638605.1"/>
    </source>
</evidence>
<dbReference type="InterPro" id="IPR039261">
    <property type="entry name" value="FNR_nucleotide-bd"/>
</dbReference>
<keyword evidence="12" id="KW-1185">Reference proteome</keyword>
<dbReference type="InterPro" id="IPR013130">
    <property type="entry name" value="Fe3_Rdtase_TM_dom"/>
</dbReference>
<evidence type="ECO:0000256" key="1">
    <source>
        <dbReference type="ARBA" id="ARBA00004141"/>
    </source>
</evidence>
<dbReference type="CDD" id="cd06186">
    <property type="entry name" value="NOX_Duox_like_FAD_NADP"/>
    <property type="match status" value="1"/>
</dbReference>
<comment type="caution">
    <text evidence="11">The sequence shown here is derived from an EMBL/GenBank/DDBJ whole genome shotgun (WGS) entry which is preliminary data.</text>
</comment>
<feature type="transmembrane region" description="Helical" evidence="8">
    <location>
        <begin position="360"/>
        <end position="380"/>
    </location>
</feature>
<evidence type="ECO:0000256" key="2">
    <source>
        <dbReference type="ARBA" id="ARBA00022448"/>
    </source>
</evidence>
<dbReference type="Pfam" id="PF08022">
    <property type="entry name" value="FAD_binding_8"/>
    <property type="match status" value="1"/>
</dbReference>
<proteinExistence type="predicted"/>
<evidence type="ECO:0000256" key="7">
    <source>
        <dbReference type="ARBA" id="ARBA00023180"/>
    </source>
</evidence>
<dbReference type="InterPro" id="IPR013112">
    <property type="entry name" value="FAD-bd_8"/>
</dbReference>
<feature type="signal peptide" evidence="9">
    <location>
        <begin position="1"/>
        <end position="22"/>
    </location>
</feature>
<protein>
    <submittedName>
        <fullName evidence="11">Ferric reductase like transmembrane component-domain-containing protein</fullName>
    </submittedName>
</protein>
<dbReference type="Proteomes" id="UP001164286">
    <property type="component" value="Unassembled WGS sequence"/>
</dbReference>
<dbReference type="GO" id="GO:0006879">
    <property type="term" value="P:intracellular iron ion homeostasis"/>
    <property type="evidence" value="ECO:0007669"/>
    <property type="project" value="TreeGrafter"/>
</dbReference>
<dbReference type="GO" id="GO:0005886">
    <property type="term" value="C:plasma membrane"/>
    <property type="evidence" value="ECO:0007669"/>
    <property type="project" value="TreeGrafter"/>
</dbReference>
<sequence length="677" mass="75984">MVALALAAKICLSLLALTPVQAFVGMGINMYNPSCAYACRSVIAGASIECPSSAATSTCQARSGPFLTTLAYCIKTRCYPDPNPSREQIEAYWSIEATGDEDAPPMWGWQEAVDRVNGTPSAKYDPKSKMRETVLLDQKDWLAAKQKMEASEYQQVLYARYALTIFLVGIGTPILLTALTYLPYSRVISDWVRPRLIYPTLFRRHVQPVLYLFHLPTLGQSTYILLITILTITLLLVDYGNLFPFRTSTEADILNYLGMRTGIIAMALLPLTILFAGRNNLLLYLSNWSHSTYLLLHRWIARLCLFVIILHSLIEFVRYTLQGRYAAEVAKTYVQWGIVGLFACFLAVLTAHFRRWGYELFLISHIVLVVIFIVGTWYHLELKFQRERGYQQWIYLCSAIWFFDRLVRLGRVLRTGRRKAVVSKIGDEVVRVDIEGVRWSATPGQHAYLFLPAVRKWAPWENHPFSVIPTHLLQKRCAEKGEMDEKNSPQTSASASTADLEIARQLHTPVLSSIHTTPSGVTVFIKRNKGITAALHSHASPVFTALMDGPYRNTSSRPVLTSDRLILFTGGIGITGVLPFVHAHPNVKLFWSVRAGQEALVEELEPTLPAHVERGVRVGGRNSIEAALEAEVAAGWKNVGVVVCGPGKMCDEVRNRVAELGRRAAVKWELDVEAFLW</sequence>
<feature type="transmembrane region" description="Helical" evidence="8">
    <location>
        <begin position="333"/>
        <end position="353"/>
    </location>
</feature>
<dbReference type="PANTHER" id="PTHR32361">
    <property type="entry name" value="FERRIC/CUPRIC REDUCTASE TRANSMEMBRANE COMPONENT"/>
    <property type="match status" value="1"/>
</dbReference>
<dbReference type="GeneID" id="77725876"/>
<dbReference type="PROSITE" id="PS51384">
    <property type="entry name" value="FAD_FR"/>
    <property type="match status" value="1"/>
</dbReference>
<evidence type="ECO:0000256" key="9">
    <source>
        <dbReference type="SAM" id="SignalP"/>
    </source>
</evidence>
<evidence type="ECO:0000256" key="5">
    <source>
        <dbReference type="ARBA" id="ARBA00023065"/>
    </source>
</evidence>
<dbReference type="Pfam" id="PF01794">
    <property type="entry name" value="Ferric_reduct"/>
    <property type="match status" value="1"/>
</dbReference>
<keyword evidence="4 8" id="KW-1133">Transmembrane helix</keyword>
<dbReference type="AlphaFoldDB" id="A0AA38HDB2"/>
<feature type="transmembrane region" description="Helical" evidence="8">
    <location>
        <begin position="257"/>
        <end position="278"/>
    </location>
</feature>
<feature type="domain" description="FAD-binding FR-type" evidence="10">
    <location>
        <begin position="399"/>
        <end position="557"/>
    </location>
</feature>
<name>A0AA38HDB2_9TREE</name>
<feature type="chain" id="PRO_5041312067" evidence="9">
    <location>
        <begin position="23"/>
        <end position="677"/>
    </location>
</feature>
<comment type="subcellular location">
    <subcellularLocation>
        <location evidence="1">Membrane</location>
        <topology evidence="1">Multi-pass membrane protein</topology>
    </subcellularLocation>
</comment>
<evidence type="ECO:0000256" key="8">
    <source>
        <dbReference type="SAM" id="Phobius"/>
    </source>
</evidence>
<evidence type="ECO:0000256" key="3">
    <source>
        <dbReference type="ARBA" id="ARBA00022692"/>
    </source>
</evidence>
<gene>
    <name evidence="11" type="ORF">MKK02DRAFT_23122</name>
</gene>
<dbReference type="SUPFAM" id="SSF52343">
    <property type="entry name" value="Ferredoxin reductase-like, C-terminal NADP-linked domain"/>
    <property type="match status" value="1"/>
</dbReference>
<feature type="transmembrane region" description="Helical" evidence="8">
    <location>
        <begin position="299"/>
        <end position="321"/>
    </location>
</feature>
<keyword evidence="7" id="KW-0325">Glycoprotein</keyword>
<dbReference type="SFLD" id="SFLDG01168">
    <property type="entry name" value="Ferric_reductase_subgroup_(FRE"/>
    <property type="match status" value="1"/>
</dbReference>
<reference evidence="11" key="1">
    <citation type="journal article" date="2022" name="G3 (Bethesda)">
        <title>High quality genome of the basidiomycete yeast Dioszegia hungarica PDD-24b-2 isolated from cloud water.</title>
        <authorList>
            <person name="Jarrige D."/>
            <person name="Haridas S."/>
            <person name="Bleykasten-Grosshans C."/>
            <person name="Joly M."/>
            <person name="Nadalig T."/>
            <person name="Sancelme M."/>
            <person name="Vuilleumier S."/>
            <person name="Grigoriev I.V."/>
            <person name="Amato P."/>
            <person name="Bringel F."/>
        </authorList>
    </citation>
    <scope>NUCLEOTIDE SEQUENCE</scope>
    <source>
        <strain evidence="11">PDD-24b-2</strain>
    </source>
</reference>
<dbReference type="InterPro" id="IPR017927">
    <property type="entry name" value="FAD-bd_FR_type"/>
</dbReference>
<keyword evidence="5" id="KW-0406">Ion transport</keyword>
<keyword evidence="6 8" id="KW-0472">Membrane</keyword>
<dbReference type="GO" id="GO:0015677">
    <property type="term" value="P:copper ion import"/>
    <property type="evidence" value="ECO:0007669"/>
    <property type="project" value="TreeGrafter"/>
</dbReference>
<feature type="transmembrane region" description="Helical" evidence="8">
    <location>
        <begin position="209"/>
        <end position="237"/>
    </location>
</feature>
<evidence type="ECO:0000256" key="6">
    <source>
        <dbReference type="ARBA" id="ARBA00023136"/>
    </source>
</evidence>